<reference evidence="4" key="1">
    <citation type="journal article" date="2017" name="Nat. Ecol. Evol.">
        <title>Genome expansion and lineage-specific genetic innovations in the forest pathogenic fungi Armillaria.</title>
        <authorList>
            <person name="Sipos G."/>
            <person name="Prasanna A.N."/>
            <person name="Walter M.C."/>
            <person name="O'Connor E."/>
            <person name="Balint B."/>
            <person name="Krizsan K."/>
            <person name="Kiss B."/>
            <person name="Hess J."/>
            <person name="Varga T."/>
            <person name="Slot J."/>
            <person name="Riley R."/>
            <person name="Boka B."/>
            <person name="Rigling D."/>
            <person name="Barry K."/>
            <person name="Lee J."/>
            <person name="Mihaltcheva S."/>
            <person name="LaButti K."/>
            <person name="Lipzen A."/>
            <person name="Waldron R."/>
            <person name="Moloney N.M."/>
            <person name="Sperisen C."/>
            <person name="Kredics L."/>
            <person name="Vagvoelgyi C."/>
            <person name="Patrignani A."/>
            <person name="Fitzpatrick D."/>
            <person name="Nagy I."/>
            <person name="Doyle S."/>
            <person name="Anderson J.B."/>
            <person name="Grigoriev I.V."/>
            <person name="Gueldener U."/>
            <person name="Muensterkoetter M."/>
            <person name="Nagy L.G."/>
        </authorList>
    </citation>
    <scope>NUCLEOTIDE SEQUENCE [LARGE SCALE GENOMIC DNA]</scope>
    <source>
        <strain evidence="4">Ar21-2</strain>
    </source>
</reference>
<keyword evidence="1" id="KW-0863">Zinc-finger</keyword>
<keyword evidence="1" id="KW-0862">Zinc</keyword>
<name>A0A2H3CXJ9_ARMGA</name>
<evidence type="ECO:0000259" key="2">
    <source>
        <dbReference type="PROSITE" id="PS50103"/>
    </source>
</evidence>
<accession>A0A2H3CXJ9</accession>
<sequence>MIYLCALPVPSTRLNIGFNHPRYHIGKRESRRDVSEPTCFEQLVNSVMFEFRLCSNTGTLERRRTNNSTIILLPPPFIHSPKSDICRWFLIARLRCPGYSSCPSPFHGPWKVSWK</sequence>
<dbReference type="Proteomes" id="UP000217790">
    <property type="component" value="Unassembled WGS sequence"/>
</dbReference>
<evidence type="ECO:0000256" key="1">
    <source>
        <dbReference type="PROSITE-ProRule" id="PRU00723"/>
    </source>
</evidence>
<dbReference type="EMBL" id="KZ293755">
    <property type="protein sequence ID" value="PBK80016.1"/>
    <property type="molecule type" value="Genomic_DNA"/>
</dbReference>
<dbReference type="InterPro" id="IPR000571">
    <property type="entry name" value="Znf_CCCH"/>
</dbReference>
<dbReference type="GO" id="GO:0008270">
    <property type="term" value="F:zinc ion binding"/>
    <property type="evidence" value="ECO:0007669"/>
    <property type="project" value="UniProtKB-KW"/>
</dbReference>
<feature type="domain" description="C3H1-type" evidence="2">
    <location>
        <begin position="80"/>
        <end position="110"/>
    </location>
</feature>
<feature type="zinc finger region" description="C3H1-type" evidence="1">
    <location>
        <begin position="80"/>
        <end position="110"/>
    </location>
</feature>
<keyword evidence="4" id="KW-1185">Reference proteome</keyword>
<dbReference type="AlphaFoldDB" id="A0A2H3CXJ9"/>
<keyword evidence="1" id="KW-0479">Metal-binding</keyword>
<evidence type="ECO:0000313" key="4">
    <source>
        <dbReference type="Proteomes" id="UP000217790"/>
    </source>
</evidence>
<protein>
    <recommendedName>
        <fullName evidence="2">C3H1-type domain-containing protein</fullName>
    </recommendedName>
</protein>
<organism evidence="3 4">
    <name type="scientific">Armillaria gallica</name>
    <name type="common">Bulbous honey fungus</name>
    <name type="synonym">Armillaria bulbosa</name>
    <dbReference type="NCBI Taxonomy" id="47427"/>
    <lineage>
        <taxon>Eukaryota</taxon>
        <taxon>Fungi</taxon>
        <taxon>Dikarya</taxon>
        <taxon>Basidiomycota</taxon>
        <taxon>Agaricomycotina</taxon>
        <taxon>Agaricomycetes</taxon>
        <taxon>Agaricomycetidae</taxon>
        <taxon>Agaricales</taxon>
        <taxon>Marasmiineae</taxon>
        <taxon>Physalacriaceae</taxon>
        <taxon>Armillaria</taxon>
    </lineage>
</organism>
<evidence type="ECO:0000313" key="3">
    <source>
        <dbReference type="EMBL" id="PBK80016.1"/>
    </source>
</evidence>
<proteinExistence type="predicted"/>
<dbReference type="PROSITE" id="PS50103">
    <property type="entry name" value="ZF_C3H1"/>
    <property type="match status" value="1"/>
</dbReference>
<dbReference type="InParanoid" id="A0A2H3CXJ9"/>
<gene>
    <name evidence="3" type="ORF">ARMGADRAFT_96281</name>
</gene>